<feature type="active site" evidence="8">
    <location>
        <position position="244"/>
    </location>
</feature>
<dbReference type="FunFam" id="2.160.20.10:FF:000004">
    <property type="entry name" value="Pectin lyase-like superfamily protein"/>
    <property type="match status" value="1"/>
</dbReference>
<evidence type="ECO:0000256" key="7">
    <source>
        <dbReference type="ARBA" id="ARBA00023316"/>
    </source>
</evidence>
<evidence type="ECO:0008006" key="13">
    <source>
        <dbReference type="Google" id="ProtNLM"/>
    </source>
</evidence>
<dbReference type="EMBL" id="JAXUIC010000008">
    <property type="protein sequence ID" value="KAK4575930.1"/>
    <property type="molecule type" value="Genomic_DNA"/>
</dbReference>
<evidence type="ECO:0000256" key="6">
    <source>
        <dbReference type="ARBA" id="ARBA00023295"/>
    </source>
</evidence>
<comment type="subcellular location">
    <subcellularLocation>
        <location evidence="1">Secreted</location>
        <location evidence="1">Cell wall</location>
    </subcellularLocation>
</comment>
<dbReference type="AlphaFoldDB" id="A0AAN7IGL3"/>
<dbReference type="Gene3D" id="2.160.20.10">
    <property type="entry name" value="Single-stranded right-handed beta-helix, Pectin lyase-like"/>
    <property type="match status" value="1"/>
</dbReference>
<keyword evidence="10" id="KW-0732">Signal</keyword>
<dbReference type="PANTHER" id="PTHR31375">
    <property type="match status" value="1"/>
</dbReference>
<keyword evidence="12" id="KW-1185">Reference proteome</keyword>
<protein>
    <recommendedName>
        <fullName evidence="13">Polygalacturonase</fullName>
    </recommendedName>
</protein>
<evidence type="ECO:0000313" key="11">
    <source>
        <dbReference type="EMBL" id="KAK4575930.1"/>
    </source>
</evidence>
<keyword evidence="5 9" id="KW-0378">Hydrolase</keyword>
<evidence type="ECO:0000256" key="8">
    <source>
        <dbReference type="PROSITE-ProRule" id="PRU10052"/>
    </source>
</evidence>
<evidence type="ECO:0000256" key="10">
    <source>
        <dbReference type="SAM" id="SignalP"/>
    </source>
</evidence>
<evidence type="ECO:0000256" key="9">
    <source>
        <dbReference type="RuleBase" id="RU361169"/>
    </source>
</evidence>
<evidence type="ECO:0000256" key="5">
    <source>
        <dbReference type="ARBA" id="ARBA00022801"/>
    </source>
</evidence>
<reference evidence="11 12" key="1">
    <citation type="journal article" date="2023" name="G3 (Bethesda)">
        <title>A haplotype-resolved chromosome-scale genome for Quercus rubra L. provides insights into the genetics of adaptive traits for red oak species.</title>
        <authorList>
            <person name="Kapoor B."/>
            <person name="Jenkins J."/>
            <person name="Schmutz J."/>
            <person name="Zhebentyayeva T."/>
            <person name="Kuelheim C."/>
            <person name="Coggeshall M."/>
            <person name="Heim C."/>
            <person name="Lasky J.R."/>
            <person name="Leites L."/>
            <person name="Islam-Faridi N."/>
            <person name="Romero-Severson J."/>
            <person name="DeLeo V.L."/>
            <person name="Lucas S.M."/>
            <person name="Lazic D."/>
            <person name="Gailing O."/>
            <person name="Carlson J."/>
            <person name="Staton M."/>
        </authorList>
    </citation>
    <scope>NUCLEOTIDE SEQUENCE [LARGE SCALE GENOMIC DNA]</scope>
    <source>
        <strain evidence="11">Pseudo-F2</strain>
    </source>
</reference>
<name>A0AAN7IGL3_QUERU</name>
<dbReference type="SMART" id="SM00710">
    <property type="entry name" value="PbH1"/>
    <property type="match status" value="6"/>
</dbReference>
<feature type="chain" id="PRO_5042811434" description="Polygalacturonase" evidence="10">
    <location>
        <begin position="26"/>
        <end position="404"/>
    </location>
</feature>
<dbReference type="GO" id="GO:0071555">
    <property type="term" value="P:cell wall organization"/>
    <property type="evidence" value="ECO:0007669"/>
    <property type="project" value="UniProtKB-KW"/>
</dbReference>
<dbReference type="SUPFAM" id="SSF51126">
    <property type="entry name" value="Pectin lyase-like"/>
    <property type="match status" value="1"/>
</dbReference>
<comment type="caution">
    <text evidence="11">The sequence shown here is derived from an EMBL/GenBank/DDBJ whole genome shotgun (WGS) entry which is preliminary data.</text>
</comment>
<dbReference type="InterPro" id="IPR000743">
    <property type="entry name" value="Glyco_hydro_28"/>
</dbReference>
<evidence type="ECO:0000256" key="3">
    <source>
        <dbReference type="ARBA" id="ARBA00022512"/>
    </source>
</evidence>
<dbReference type="Pfam" id="PF00295">
    <property type="entry name" value="Glyco_hydro_28"/>
    <property type="match status" value="1"/>
</dbReference>
<evidence type="ECO:0000256" key="1">
    <source>
        <dbReference type="ARBA" id="ARBA00004191"/>
    </source>
</evidence>
<dbReference type="InterPro" id="IPR006626">
    <property type="entry name" value="PbH1"/>
</dbReference>
<evidence type="ECO:0000313" key="12">
    <source>
        <dbReference type="Proteomes" id="UP001324115"/>
    </source>
</evidence>
<sequence>MNSILFFRCVYLIFILACIFEVGYGKTVFNVMNYGAIANGNTDNSKVFEYVFNIACQSKGINLVLIPWGIYLLRPIVLNGPCNGLLEFVIIGTLKAPTDKVFSINVDNWITFQHIDGLIITGGGKLDGQGPSAWNENNCSKDPNCKTLPISLRFNFVNNASISYLHSINSKEAHVNIWGCEHMKLNHISIIAPKDSPNTDGIRIGSSSNIEILNSIIATGDDCVAMSPGSKDIIIQNVKCGPGHGISVGSLGRLPNENDVSGLWVTNCTFIGTQNGLRVKTWATPYSSNVFNLTFEDIIMDNVNNPIIIDQQYCPRANCQKGDSQVHIRDVKFRNITGTSSSKIAVAFDCSKSKPCENIELKNINRTYNGAGGPATSLCSDAKGIAIGQQQPPSCIYHSLQHLY</sequence>
<evidence type="ECO:0000256" key="2">
    <source>
        <dbReference type="ARBA" id="ARBA00008834"/>
    </source>
</evidence>
<dbReference type="GO" id="GO:0004650">
    <property type="term" value="F:polygalacturonase activity"/>
    <property type="evidence" value="ECO:0007669"/>
    <property type="project" value="InterPro"/>
</dbReference>
<dbReference type="PROSITE" id="PS00502">
    <property type="entry name" value="POLYGALACTURONASE"/>
    <property type="match status" value="1"/>
</dbReference>
<dbReference type="GO" id="GO:0005975">
    <property type="term" value="P:carbohydrate metabolic process"/>
    <property type="evidence" value="ECO:0007669"/>
    <property type="project" value="InterPro"/>
</dbReference>
<dbReference type="InterPro" id="IPR012334">
    <property type="entry name" value="Pectin_lyas_fold"/>
</dbReference>
<accession>A0AAN7IGL3</accession>
<dbReference type="Proteomes" id="UP001324115">
    <property type="component" value="Unassembled WGS sequence"/>
</dbReference>
<organism evidence="11 12">
    <name type="scientific">Quercus rubra</name>
    <name type="common">Northern red oak</name>
    <name type="synonym">Quercus borealis</name>
    <dbReference type="NCBI Taxonomy" id="3512"/>
    <lineage>
        <taxon>Eukaryota</taxon>
        <taxon>Viridiplantae</taxon>
        <taxon>Streptophyta</taxon>
        <taxon>Embryophyta</taxon>
        <taxon>Tracheophyta</taxon>
        <taxon>Spermatophyta</taxon>
        <taxon>Magnoliopsida</taxon>
        <taxon>eudicotyledons</taxon>
        <taxon>Gunneridae</taxon>
        <taxon>Pentapetalae</taxon>
        <taxon>rosids</taxon>
        <taxon>fabids</taxon>
        <taxon>Fagales</taxon>
        <taxon>Fagaceae</taxon>
        <taxon>Quercus</taxon>
    </lineage>
</organism>
<keyword evidence="6 9" id="KW-0326">Glycosidase</keyword>
<evidence type="ECO:0000256" key="4">
    <source>
        <dbReference type="ARBA" id="ARBA00022525"/>
    </source>
</evidence>
<proteinExistence type="inferred from homology"/>
<keyword evidence="7" id="KW-0961">Cell wall biogenesis/degradation</keyword>
<keyword evidence="3" id="KW-0134">Cell wall</keyword>
<keyword evidence="4" id="KW-0964">Secreted</keyword>
<gene>
    <name evidence="11" type="ORF">RGQ29_026762</name>
</gene>
<feature type="signal peptide" evidence="10">
    <location>
        <begin position="1"/>
        <end position="25"/>
    </location>
</feature>
<comment type="similarity">
    <text evidence="2 9">Belongs to the glycosyl hydrolase 28 family.</text>
</comment>
<dbReference type="InterPro" id="IPR011050">
    <property type="entry name" value="Pectin_lyase_fold/virulence"/>
</dbReference>